<feature type="region of interest" description="Disordered" evidence="1">
    <location>
        <begin position="1"/>
        <end position="21"/>
    </location>
</feature>
<keyword evidence="3" id="KW-1185">Reference proteome</keyword>
<evidence type="ECO:0000256" key="1">
    <source>
        <dbReference type="SAM" id="MobiDB-lite"/>
    </source>
</evidence>
<protein>
    <submittedName>
        <fullName evidence="2">Uncharacterized protein</fullName>
    </submittedName>
</protein>
<dbReference type="Proteomes" id="UP001054837">
    <property type="component" value="Unassembled WGS sequence"/>
</dbReference>
<feature type="compositionally biased region" description="Acidic residues" evidence="1">
    <location>
        <begin position="1"/>
        <end position="10"/>
    </location>
</feature>
<organism evidence="2 3">
    <name type="scientific">Caerostris darwini</name>
    <dbReference type="NCBI Taxonomy" id="1538125"/>
    <lineage>
        <taxon>Eukaryota</taxon>
        <taxon>Metazoa</taxon>
        <taxon>Ecdysozoa</taxon>
        <taxon>Arthropoda</taxon>
        <taxon>Chelicerata</taxon>
        <taxon>Arachnida</taxon>
        <taxon>Araneae</taxon>
        <taxon>Araneomorphae</taxon>
        <taxon>Entelegynae</taxon>
        <taxon>Araneoidea</taxon>
        <taxon>Araneidae</taxon>
        <taxon>Caerostris</taxon>
    </lineage>
</organism>
<gene>
    <name evidence="2" type="ORF">CDAR_265231</name>
</gene>
<evidence type="ECO:0000313" key="3">
    <source>
        <dbReference type="Proteomes" id="UP001054837"/>
    </source>
</evidence>
<accession>A0AAV4W3I5</accession>
<proteinExistence type="predicted"/>
<evidence type="ECO:0000313" key="2">
    <source>
        <dbReference type="EMBL" id="GIY76958.1"/>
    </source>
</evidence>
<name>A0AAV4W3I5_9ARAC</name>
<comment type="caution">
    <text evidence="2">The sequence shown here is derived from an EMBL/GenBank/DDBJ whole genome shotgun (WGS) entry which is preliminary data.</text>
</comment>
<dbReference type="EMBL" id="BPLQ01014064">
    <property type="protein sequence ID" value="GIY76958.1"/>
    <property type="molecule type" value="Genomic_DNA"/>
</dbReference>
<dbReference type="AlphaFoldDB" id="A0AAV4W3I5"/>
<sequence>MCSMEADDLIETNGPLQNPSNSHVMLSNLTDEERCARISDVLNKTDVAHHLYDAYAAALTCHSPDDDDHKRITIIHDELQNAMKEVSNPELCSLQSCLKHKIDNNRRNSNSSKSQIKRNAAHLNVNGNDNDGFKKPSKKLTVKAAFGRGQYASMKGDEIKDFFASCGLRNQKRSACFLCEIKNISAWGLGPQEIIYDAQTSCFYFTQKAEDCEPAESIDDLQNNTQHTILTRKNHEQHFTKVIDEFCLEHPNATEAPEFRM</sequence>
<reference evidence="2 3" key="1">
    <citation type="submission" date="2021-06" db="EMBL/GenBank/DDBJ databases">
        <title>Caerostris darwini draft genome.</title>
        <authorList>
            <person name="Kono N."/>
            <person name="Arakawa K."/>
        </authorList>
    </citation>
    <scope>NUCLEOTIDE SEQUENCE [LARGE SCALE GENOMIC DNA]</scope>
</reference>